<evidence type="ECO:0000313" key="9">
    <source>
        <dbReference type="Proteomes" id="UP000178645"/>
    </source>
</evidence>
<sequence length="436" mass="49520">MSQTKKHPKESKGQELTAPKGMRDIVNEEYYSFQGFFEKAQEVAVYYGFKPIDTPMLEQEEIFTSGVGVGTDIVDKEMYTLKTKGGDHLAMRPEHTAPLMRAYIEHGMQSLPQPVMFYQYGPTFRHDKPQRGRYRQFWQFDLDSLGSDKSIMDALVIKAGLSALYEAGAEKITIEINSIGDKECRNGYLRELTSYYRKHMSNLAPIDRERLKTNPLRILDSKEEKTKEINAGAPDSVSFLCASCKKHFKEVLEYLEELGIDYNINKNLVRGLSYYTRTVFEVYSDSGEEGVPPMQIASGGRYDYLARQIGGKRDVPAVGFSIGVDRVVESKWYKKLSPRIIKKPKIYFIQLGAEAKLKSLNIIEALRKDHIPIAQSISKDSLASQLAIAEKLAIPYALIFGVKEAIENSVIVRDMSNRSQDTVKISKLVEYLKDLK</sequence>
<proteinExistence type="inferred from homology"/>
<dbReference type="GO" id="GO:0005737">
    <property type="term" value="C:cytoplasm"/>
    <property type="evidence" value="ECO:0007669"/>
    <property type="project" value="UniProtKB-SubCell"/>
</dbReference>
<dbReference type="HAMAP" id="MF_00127">
    <property type="entry name" value="His_tRNA_synth"/>
    <property type="match status" value="1"/>
</dbReference>
<comment type="subcellular location">
    <subcellularLocation>
        <location evidence="5">Cytoplasm</location>
    </subcellularLocation>
</comment>
<comment type="caution">
    <text evidence="8">The sequence shown here is derived from an EMBL/GenBank/DDBJ whole genome shotgun (WGS) entry which is preliminary data.</text>
</comment>
<dbReference type="PANTHER" id="PTHR43707">
    <property type="entry name" value="HISTIDYL-TRNA SYNTHETASE"/>
    <property type="match status" value="1"/>
</dbReference>
<dbReference type="AlphaFoldDB" id="A0A1F6Y3Q5"/>
<dbReference type="InterPro" id="IPR004154">
    <property type="entry name" value="Anticodon-bd"/>
</dbReference>
<dbReference type="InterPro" id="IPR006195">
    <property type="entry name" value="aa-tRNA-synth_II"/>
</dbReference>
<feature type="binding site" evidence="6">
    <location>
        <begin position="94"/>
        <end position="96"/>
    </location>
    <ligand>
        <name>L-histidine</name>
        <dbReference type="ChEBI" id="CHEBI:57595"/>
    </ligand>
</feature>
<dbReference type="Proteomes" id="UP000178645">
    <property type="component" value="Unassembled WGS sequence"/>
</dbReference>
<gene>
    <name evidence="5" type="primary">hisS</name>
    <name evidence="8" type="ORF">A3G53_02850</name>
</gene>
<dbReference type="SUPFAM" id="SSF55681">
    <property type="entry name" value="Class II aaRS and biotin synthetases"/>
    <property type="match status" value="1"/>
</dbReference>
<dbReference type="GO" id="GO:0004821">
    <property type="term" value="F:histidine-tRNA ligase activity"/>
    <property type="evidence" value="ECO:0007669"/>
    <property type="project" value="UniProtKB-UniRule"/>
</dbReference>
<accession>A0A1F6Y3Q5</accession>
<keyword evidence="3 5" id="KW-0030">Aminoacyl-tRNA synthetase</keyword>
<evidence type="ECO:0000313" key="8">
    <source>
        <dbReference type="EMBL" id="OGJ00962.1"/>
    </source>
</evidence>
<dbReference type="GO" id="GO:0006427">
    <property type="term" value="P:histidyl-tRNA aminoacylation"/>
    <property type="evidence" value="ECO:0007669"/>
    <property type="project" value="UniProtKB-UniRule"/>
</dbReference>
<evidence type="ECO:0000256" key="2">
    <source>
        <dbReference type="ARBA" id="ARBA00022741"/>
    </source>
</evidence>
<feature type="binding site" evidence="6">
    <location>
        <begin position="274"/>
        <end position="275"/>
    </location>
    <ligand>
        <name>L-histidine</name>
        <dbReference type="ChEBI" id="CHEBI:57595"/>
    </ligand>
</feature>
<dbReference type="InterPro" id="IPR015807">
    <property type="entry name" value="His-tRNA-ligase"/>
</dbReference>
<keyword evidence="5" id="KW-0648">Protein biosynthesis</keyword>
<evidence type="ECO:0000259" key="7">
    <source>
        <dbReference type="PROSITE" id="PS50862"/>
    </source>
</evidence>
<dbReference type="Pfam" id="PF03129">
    <property type="entry name" value="HGTP_anticodon"/>
    <property type="match status" value="1"/>
</dbReference>
<dbReference type="PANTHER" id="PTHR43707:SF1">
    <property type="entry name" value="HISTIDINE--TRNA LIGASE, MITOCHONDRIAL-RELATED"/>
    <property type="match status" value="1"/>
</dbReference>
<feature type="domain" description="Aminoacyl-transfer RNA synthetases class-II family profile" evidence="7">
    <location>
        <begin position="36"/>
        <end position="328"/>
    </location>
</feature>
<dbReference type="Gene3D" id="3.40.50.800">
    <property type="entry name" value="Anticodon-binding domain"/>
    <property type="match status" value="1"/>
</dbReference>
<dbReference type="InterPro" id="IPR004516">
    <property type="entry name" value="HisRS/HisZ"/>
</dbReference>
<comment type="subunit">
    <text evidence="5">Homodimer.</text>
</comment>
<dbReference type="InterPro" id="IPR045864">
    <property type="entry name" value="aa-tRNA-synth_II/BPL/LPL"/>
</dbReference>
<reference evidence="8 9" key="1">
    <citation type="journal article" date="2016" name="Nat. Commun.">
        <title>Thousands of microbial genomes shed light on interconnected biogeochemical processes in an aquifer system.</title>
        <authorList>
            <person name="Anantharaman K."/>
            <person name="Brown C.T."/>
            <person name="Hug L.A."/>
            <person name="Sharon I."/>
            <person name="Castelle C.J."/>
            <person name="Probst A.J."/>
            <person name="Thomas B.C."/>
            <person name="Singh A."/>
            <person name="Wilkins M.J."/>
            <person name="Karaoz U."/>
            <person name="Brodie E.L."/>
            <person name="Williams K.H."/>
            <person name="Hubbard S.S."/>
            <person name="Banfield J.F."/>
        </authorList>
    </citation>
    <scope>NUCLEOTIDE SEQUENCE [LARGE SCALE GENOMIC DNA]</scope>
</reference>
<dbReference type="NCBIfam" id="TIGR00442">
    <property type="entry name" value="hisS"/>
    <property type="match status" value="1"/>
</dbReference>
<evidence type="ECO:0000256" key="1">
    <source>
        <dbReference type="ARBA" id="ARBA00008226"/>
    </source>
</evidence>
<keyword evidence="5 8" id="KW-0436">Ligase</keyword>
<evidence type="ECO:0000256" key="6">
    <source>
        <dbReference type="PIRSR" id="PIRSR001549-1"/>
    </source>
</evidence>
<name>A0A1F6Y3Q5_9BACT</name>
<protein>
    <recommendedName>
        <fullName evidence="5">Histidine--tRNA ligase</fullName>
        <ecNumber evidence="5">6.1.1.21</ecNumber>
    </recommendedName>
    <alternativeName>
        <fullName evidence="5">Histidyl-tRNA synthetase</fullName>
        <shortName evidence="5">HisRS</shortName>
    </alternativeName>
</protein>
<dbReference type="Gene3D" id="3.30.930.10">
    <property type="entry name" value="Bira Bifunctional Protein, Domain 2"/>
    <property type="match status" value="1"/>
</dbReference>
<dbReference type="Pfam" id="PF13393">
    <property type="entry name" value="tRNA-synt_His"/>
    <property type="match status" value="1"/>
</dbReference>
<organism evidence="8 9">
    <name type="scientific">Candidatus Nomurabacteria bacterium RIFCSPLOWO2_12_FULL_44_11</name>
    <dbReference type="NCBI Taxonomy" id="1801796"/>
    <lineage>
        <taxon>Bacteria</taxon>
        <taxon>Candidatus Nomuraibacteriota</taxon>
    </lineage>
</organism>
<feature type="binding site" evidence="6">
    <location>
        <position position="125"/>
    </location>
    <ligand>
        <name>L-histidine</name>
        <dbReference type="ChEBI" id="CHEBI:57595"/>
    </ligand>
</feature>
<keyword evidence="2 5" id="KW-0547">Nucleotide-binding</keyword>
<feature type="binding site" evidence="6">
    <location>
        <position position="270"/>
    </location>
    <ligand>
        <name>L-histidine</name>
        <dbReference type="ChEBI" id="CHEBI:57595"/>
    </ligand>
</feature>
<evidence type="ECO:0000256" key="3">
    <source>
        <dbReference type="ARBA" id="ARBA00023146"/>
    </source>
</evidence>
<evidence type="ECO:0000256" key="4">
    <source>
        <dbReference type="ARBA" id="ARBA00047639"/>
    </source>
</evidence>
<dbReference type="EMBL" id="MFVU01000032">
    <property type="protein sequence ID" value="OGJ00962.1"/>
    <property type="molecule type" value="Genomic_DNA"/>
</dbReference>
<dbReference type="SUPFAM" id="SSF52954">
    <property type="entry name" value="Class II aaRS ABD-related"/>
    <property type="match status" value="1"/>
</dbReference>
<keyword evidence="5" id="KW-0963">Cytoplasm</keyword>
<dbReference type="PIRSF" id="PIRSF001549">
    <property type="entry name" value="His-tRNA_synth"/>
    <property type="match status" value="1"/>
</dbReference>
<comment type="similarity">
    <text evidence="1 5">Belongs to the class-II aminoacyl-tRNA synthetase family.</text>
</comment>
<comment type="catalytic activity">
    <reaction evidence="4 5">
        <text>tRNA(His) + L-histidine + ATP = L-histidyl-tRNA(His) + AMP + diphosphate + H(+)</text>
        <dbReference type="Rhea" id="RHEA:17313"/>
        <dbReference type="Rhea" id="RHEA-COMP:9665"/>
        <dbReference type="Rhea" id="RHEA-COMP:9689"/>
        <dbReference type="ChEBI" id="CHEBI:15378"/>
        <dbReference type="ChEBI" id="CHEBI:30616"/>
        <dbReference type="ChEBI" id="CHEBI:33019"/>
        <dbReference type="ChEBI" id="CHEBI:57595"/>
        <dbReference type="ChEBI" id="CHEBI:78442"/>
        <dbReference type="ChEBI" id="CHEBI:78527"/>
        <dbReference type="ChEBI" id="CHEBI:456215"/>
        <dbReference type="EC" id="6.1.1.21"/>
    </reaction>
</comment>
<dbReference type="CDD" id="cd00773">
    <property type="entry name" value="HisRS-like_core"/>
    <property type="match status" value="1"/>
</dbReference>
<feature type="binding site" evidence="6">
    <location>
        <position position="139"/>
    </location>
    <ligand>
        <name>L-histidine</name>
        <dbReference type="ChEBI" id="CHEBI:57595"/>
    </ligand>
</feature>
<evidence type="ECO:0000256" key="5">
    <source>
        <dbReference type="HAMAP-Rule" id="MF_00127"/>
    </source>
</evidence>
<dbReference type="InterPro" id="IPR036621">
    <property type="entry name" value="Anticodon-bd_dom_sf"/>
</dbReference>
<dbReference type="InterPro" id="IPR041715">
    <property type="entry name" value="HisRS-like_core"/>
</dbReference>
<feature type="binding site" evidence="6">
    <location>
        <position position="143"/>
    </location>
    <ligand>
        <name>L-histidine</name>
        <dbReference type="ChEBI" id="CHEBI:57595"/>
    </ligand>
</feature>
<dbReference type="GO" id="GO:0005524">
    <property type="term" value="F:ATP binding"/>
    <property type="evidence" value="ECO:0007669"/>
    <property type="project" value="UniProtKB-UniRule"/>
</dbReference>
<dbReference type="EC" id="6.1.1.21" evidence="5"/>
<keyword evidence="5" id="KW-0067">ATP-binding</keyword>
<dbReference type="PROSITE" id="PS50862">
    <property type="entry name" value="AA_TRNA_LIGASE_II"/>
    <property type="match status" value="1"/>
</dbReference>